<feature type="transmembrane region" description="Helical" evidence="20">
    <location>
        <begin position="612"/>
        <end position="636"/>
    </location>
</feature>
<dbReference type="GO" id="GO:0016342">
    <property type="term" value="C:catenin complex"/>
    <property type="evidence" value="ECO:0007669"/>
    <property type="project" value="TreeGrafter"/>
</dbReference>
<accession>A0AAV7KSR0</accession>
<dbReference type="SMART" id="SM00112">
    <property type="entry name" value="CA"/>
    <property type="match status" value="5"/>
</dbReference>
<dbReference type="GO" id="GO:0034332">
    <property type="term" value="P:adherens junction organization"/>
    <property type="evidence" value="ECO:0007669"/>
    <property type="project" value="TreeGrafter"/>
</dbReference>
<dbReference type="FunFam" id="2.60.40.60:FF:000092">
    <property type="entry name" value="Protocadherin 8"/>
    <property type="match status" value="1"/>
</dbReference>
<evidence type="ECO:0000256" key="2">
    <source>
        <dbReference type="ARBA" id="ARBA00004536"/>
    </source>
</evidence>
<dbReference type="EMBL" id="JANPWB010000016">
    <property type="protein sequence ID" value="KAJ1082287.1"/>
    <property type="molecule type" value="Genomic_DNA"/>
</dbReference>
<evidence type="ECO:0000256" key="14">
    <source>
        <dbReference type="ARBA" id="ARBA00023136"/>
    </source>
</evidence>
<dbReference type="GO" id="GO:0007156">
    <property type="term" value="P:homophilic cell adhesion via plasma membrane adhesion molecules"/>
    <property type="evidence" value="ECO:0007669"/>
    <property type="project" value="InterPro"/>
</dbReference>
<keyword evidence="5" id="KW-0165">Cleavage on pair of basic residues</keyword>
<dbReference type="Proteomes" id="UP001066276">
    <property type="component" value="Chromosome 12"/>
</dbReference>
<evidence type="ECO:0000256" key="7">
    <source>
        <dbReference type="ARBA" id="ARBA00022723"/>
    </source>
</evidence>
<comment type="subcellular location">
    <subcellularLocation>
        <location evidence="2">Cell junction</location>
        <location evidence="2">Adherens junction</location>
    </subcellularLocation>
    <subcellularLocation>
        <location evidence="1 18">Cell membrane</location>
        <topology evidence="1 18">Single-pass type I membrane protein</topology>
    </subcellularLocation>
</comment>
<name>A0AAV7KSR0_PLEWA</name>
<keyword evidence="9" id="KW-0677">Repeat</keyword>
<organism evidence="22 23">
    <name type="scientific">Pleurodeles waltl</name>
    <name type="common">Iberian ribbed newt</name>
    <dbReference type="NCBI Taxonomy" id="8319"/>
    <lineage>
        <taxon>Eukaryota</taxon>
        <taxon>Metazoa</taxon>
        <taxon>Chordata</taxon>
        <taxon>Craniata</taxon>
        <taxon>Vertebrata</taxon>
        <taxon>Euteleostomi</taxon>
        <taxon>Amphibia</taxon>
        <taxon>Batrachia</taxon>
        <taxon>Caudata</taxon>
        <taxon>Salamandroidea</taxon>
        <taxon>Salamandridae</taxon>
        <taxon>Pleurodelinae</taxon>
        <taxon>Pleurodeles</taxon>
    </lineage>
</organism>
<proteinExistence type="predicted"/>
<gene>
    <name evidence="22" type="ORF">NDU88_002455</name>
</gene>
<dbReference type="InterPro" id="IPR015919">
    <property type="entry name" value="Cadherin-like_sf"/>
</dbReference>
<evidence type="ECO:0000256" key="9">
    <source>
        <dbReference type="ARBA" id="ARBA00022737"/>
    </source>
</evidence>
<dbReference type="FunFam" id="2.60.40.60:FF:000014">
    <property type="entry name" value="Cadherin 8"/>
    <property type="match status" value="1"/>
</dbReference>
<dbReference type="FunFam" id="2.60.40.60:FF:000202">
    <property type="entry name" value="cadherin-8 isoform X4"/>
    <property type="match status" value="1"/>
</dbReference>
<dbReference type="GO" id="GO:0005923">
    <property type="term" value="C:bicellular tight junction"/>
    <property type="evidence" value="ECO:0007669"/>
    <property type="project" value="TreeGrafter"/>
</dbReference>
<keyword evidence="7" id="KW-0479">Metal-binding</keyword>
<evidence type="ECO:0000256" key="11">
    <source>
        <dbReference type="ARBA" id="ARBA00022889"/>
    </source>
</evidence>
<dbReference type="Gene3D" id="4.10.900.10">
    <property type="entry name" value="TCF3-CBD (Catenin binding domain)"/>
    <property type="match status" value="1"/>
</dbReference>
<comment type="caution">
    <text evidence="22">The sequence shown here is derived from an EMBL/GenBank/DDBJ whole genome shotgun (WGS) entry which is preliminary data.</text>
</comment>
<keyword evidence="23" id="KW-1185">Reference proteome</keyword>
<dbReference type="GO" id="GO:0019903">
    <property type="term" value="F:protein phosphatase binding"/>
    <property type="evidence" value="ECO:0007669"/>
    <property type="project" value="TreeGrafter"/>
</dbReference>
<evidence type="ECO:0000256" key="16">
    <source>
        <dbReference type="ARBA" id="ARBA00030559"/>
    </source>
</evidence>
<dbReference type="FunFam" id="4.10.900.10:FF:000001">
    <property type="entry name" value="Cadherin 2"/>
    <property type="match status" value="1"/>
</dbReference>
<evidence type="ECO:0000313" key="23">
    <source>
        <dbReference type="Proteomes" id="UP001066276"/>
    </source>
</evidence>
<evidence type="ECO:0000256" key="3">
    <source>
        <dbReference type="ARBA" id="ARBA00021701"/>
    </source>
</evidence>
<dbReference type="GO" id="GO:0044331">
    <property type="term" value="P:cell-cell adhesion mediated by cadherin"/>
    <property type="evidence" value="ECO:0007669"/>
    <property type="project" value="TreeGrafter"/>
</dbReference>
<reference evidence="22" key="1">
    <citation type="journal article" date="2022" name="bioRxiv">
        <title>Sequencing and chromosome-scale assembly of the giantPleurodeles waltlgenome.</title>
        <authorList>
            <person name="Brown T."/>
            <person name="Elewa A."/>
            <person name="Iarovenko S."/>
            <person name="Subramanian E."/>
            <person name="Araus A.J."/>
            <person name="Petzold A."/>
            <person name="Susuki M."/>
            <person name="Suzuki K.-i.T."/>
            <person name="Hayashi T."/>
            <person name="Toyoda A."/>
            <person name="Oliveira C."/>
            <person name="Osipova E."/>
            <person name="Leigh N.D."/>
            <person name="Simon A."/>
            <person name="Yun M.H."/>
        </authorList>
    </citation>
    <scope>NUCLEOTIDE SEQUENCE</scope>
    <source>
        <strain evidence="22">20211129_DDA</strain>
        <tissue evidence="22">Liver</tissue>
    </source>
</reference>
<keyword evidence="10 17" id="KW-0106">Calcium</keyword>
<evidence type="ECO:0000256" key="15">
    <source>
        <dbReference type="ARBA" id="ARBA00023180"/>
    </source>
</evidence>
<dbReference type="GO" id="GO:0005912">
    <property type="term" value="C:adherens junction"/>
    <property type="evidence" value="ECO:0007669"/>
    <property type="project" value="UniProtKB-SubCell"/>
</dbReference>
<dbReference type="PROSITE" id="PS00232">
    <property type="entry name" value="CADHERIN_1"/>
    <property type="match status" value="2"/>
</dbReference>
<feature type="domain" description="Cadherin" evidence="21">
    <location>
        <begin position="276"/>
        <end position="388"/>
    </location>
</feature>
<keyword evidence="15" id="KW-0325">Glycoprotein</keyword>
<dbReference type="GO" id="GO:0016477">
    <property type="term" value="P:cell migration"/>
    <property type="evidence" value="ECO:0007669"/>
    <property type="project" value="TreeGrafter"/>
</dbReference>
<dbReference type="InterPro" id="IPR020894">
    <property type="entry name" value="Cadherin_CS"/>
</dbReference>
<dbReference type="PANTHER" id="PTHR24027">
    <property type="entry name" value="CADHERIN-23"/>
    <property type="match status" value="1"/>
</dbReference>
<dbReference type="GO" id="GO:0007043">
    <property type="term" value="P:cell-cell junction assembly"/>
    <property type="evidence" value="ECO:0007669"/>
    <property type="project" value="TreeGrafter"/>
</dbReference>
<feature type="domain" description="Cadherin" evidence="21">
    <location>
        <begin position="168"/>
        <end position="275"/>
    </location>
</feature>
<dbReference type="GO" id="GO:0005509">
    <property type="term" value="F:calcium ion binding"/>
    <property type="evidence" value="ECO:0007669"/>
    <property type="project" value="UniProtKB-UniRule"/>
</dbReference>
<dbReference type="Pfam" id="PF00028">
    <property type="entry name" value="Cadherin"/>
    <property type="match status" value="5"/>
</dbReference>
<protein>
    <recommendedName>
        <fullName evidence="3">Cadherin-5</fullName>
    </recommendedName>
    <alternativeName>
        <fullName evidence="16">Vascular endothelial cadherin</fullName>
    </alternativeName>
</protein>
<evidence type="ECO:0000259" key="21">
    <source>
        <dbReference type="PROSITE" id="PS50268"/>
    </source>
</evidence>
<keyword evidence="13 20" id="KW-1133">Transmembrane helix</keyword>
<keyword evidence="6 18" id="KW-0812">Transmembrane</keyword>
<evidence type="ECO:0000256" key="12">
    <source>
        <dbReference type="ARBA" id="ARBA00022949"/>
    </source>
</evidence>
<evidence type="ECO:0000313" key="22">
    <source>
        <dbReference type="EMBL" id="KAJ1082287.1"/>
    </source>
</evidence>
<evidence type="ECO:0000256" key="8">
    <source>
        <dbReference type="ARBA" id="ARBA00022729"/>
    </source>
</evidence>
<feature type="domain" description="Cadherin" evidence="21">
    <location>
        <begin position="494"/>
        <end position="608"/>
    </location>
</feature>
<dbReference type="SUPFAM" id="SSF49313">
    <property type="entry name" value="Cadherin-like"/>
    <property type="match status" value="5"/>
</dbReference>
<feature type="transmembrane region" description="Helical" evidence="20">
    <location>
        <begin position="21"/>
        <end position="40"/>
    </location>
</feature>
<keyword evidence="4" id="KW-1003">Cell membrane</keyword>
<sequence>MDNYFSGNLANIYRHAKLCELRTTMGTWVPLLILSFVFYYSTIVSGERLNHRSADTHAKRTKREWIWNQMHVNENIIADEPCHIGKLKTSTTNANARFILTGEFANTMFTVNAETGDVFVTGKLDRETKSEYQLKAVLVDGRTNVTLEEPTSFVIKIIDANDNAPEFVQKVFNGSVPEMSAVGTSVTQVTAVDADDPTIQGNAQIEYHIIKGNEYFSINNKGVIFTAVPNLDREKQSTYHLIVGANDSPGRIGGLSGTASVIITLTDINDNFPIFTEKQFSISVPENVRLSGEVGRLKVEDIDEPQNRKTKFSFVNGKFEDTFSIVTNAITNQGIIGLKKPLDFEKIQQYRFNVEATDPTIHRGGGPKMKSSTEVIINVLDVDEPPVFSQPLYHFEVKENMPSTIIGYVSAKDPDAANRNIKYFLRSPDDGHILVQPSGNIVSRKPFDREASAWRNITIAAQEVDANNNPILGKESLTHVSIKVLDENDNAPEFAEPYEPRVCENAAPGTVILNISAIDRDEMKPGTRFRYTLASKESNFTVQDNDDNTASIIVKYGELSRKEAKFHYLSINISDNGNPVQRSTNTLAIGVCTCNEKGEFTLCEIPAKQVGVGVHVLVVIFVCILIILVITLLIILRQRFTKDVNILGKNVAEIHEQLVTYDEEGGGEMDTTSYDVSVLNSVRRNVITTRMEMAPGPCLYAKVKKPARNGDMAFMIEVKKDEADNDSDVLPYDTLHIFGYEGSESIVESLSSLESGSSDSDIDYDVLNDWGPRFKMLADLYGLEPTDLFEY</sequence>
<dbReference type="FunFam" id="2.60.40.60:FF:000012">
    <property type="entry name" value="Cadherin 24"/>
    <property type="match status" value="1"/>
</dbReference>
<evidence type="ECO:0000256" key="13">
    <source>
        <dbReference type="ARBA" id="ARBA00022989"/>
    </source>
</evidence>
<keyword evidence="14 20" id="KW-0472">Membrane</keyword>
<evidence type="ECO:0000256" key="5">
    <source>
        <dbReference type="ARBA" id="ARBA00022685"/>
    </source>
</evidence>
<feature type="domain" description="Cadherin" evidence="21">
    <location>
        <begin position="389"/>
        <end position="494"/>
    </location>
</feature>
<dbReference type="InterPro" id="IPR039808">
    <property type="entry name" value="Cadherin"/>
</dbReference>
<evidence type="ECO:0000256" key="18">
    <source>
        <dbReference type="RuleBase" id="RU003318"/>
    </source>
</evidence>
<evidence type="ECO:0000256" key="20">
    <source>
        <dbReference type="SAM" id="Phobius"/>
    </source>
</evidence>
<dbReference type="PROSITE" id="PS50268">
    <property type="entry name" value="CADHERIN_2"/>
    <property type="match status" value="5"/>
</dbReference>
<dbReference type="CDD" id="cd11304">
    <property type="entry name" value="Cadherin_repeat"/>
    <property type="match status" value="5"/>
</dbReference>
<dbReference type="GO" id="GO:0008013">
    <property type="term" value="F:beta-catenin binding"/>
    <property type="evidence" value="ECO:0007669"/>
    <property type="project" value="TreeGrafter"/>
</dbReference>
<keyword evidence="8" id="KW-0732">Signal</keyword>
<evidence type="ECO:0000256" key="10">
    <source>
        <dbReference type="ARBA" id="ARBA00022837"/>
    </source>
</evidence>
<dbReference type="InterPro" id="IPR000233">
    <property type="entry name" value="Cadherin_Y-type_LIR"/>
</dbReference>
<evidence type="ECO:0000256" key="1">
    <source>
        <dbReference type="ARBA" id="ARBA00004251"/>
    </source>
</evidence>
<dbReference type="AlphaFoldDB" id="A0AAV7KSR0"/>
<dbReference type="InterPro" id="IPR002126">
    <property type="entry name" value="Cadherin-like_dom"/>
</dbReference>
<evidence type="ECO:0000256" key="6">
    <source>
        <dbReference type="ARBA" id="ARBA00022692"/>
    </source>
</evidence>
<dbReference type="Gene3D" id="2.60.40.60">
    <property type="entry name" value="Cadherins"/>
    <property type="match status" value="5"/>
</dbReference>
<comment type="function">
    <text evidence="19">Cadherins are calcium-dependent cell adhesion proteins.</text>
</comment>
<evidence type="ECO:0000256" key="19">
    <source>
        <dbReference type="RuleBase" id="RU004357"/>
    </source>
</evidence>
<keyword evidence="12" id="KW-0965">Cell junction</keyword>
<dbReference type="GO" id="GO:0000902">
    <property type="term" value="P:cell morphogenesis"/>
    <property type="evidence" value="ECO:0007669"/>
    <property type="project" value="TreeGrafter"/>
</dbReference>
<dbReference type="InterPro" id="IPR027397">
    <property type="entry name" value="Catenin-bd_sf"/>
</dbReference>
<dbReference type="PANTHER" id="PTHR24027:SF89">
    <property type="entry name" value="CADHERIN-5"/>
    <property type="match status" value="1"/>
</dbReference>
<dbReference type="Pfam" id="PF01049">
    <property type="entry name" value="CADH_Y-type_LIR"/>
    <property type="match status" value="1"/>
</dbReference>
<evidence type="ECO:0000256" key="4">
    <source>
        <dbReference type="ARBA" id="ARBA00022475"/>
    </source>
</evidence>
<dbReference type="GO" id="GO:0045296">
    <property type="term" value="F:cadherin binding"/>
    <property type="evidence" value="ECO:0007669"/>
    <property type="project" value="TreeGrafter"/>
</dbReference>
<dbReference type="GO" id="GO:0016339">
    <property type="term" value="P:calcium-dependent cell-cell adhesion via plasma membrane cell adhesion molecules"/>
    <property type="evidence" value="ECO:0007669"/>
    <property type="project" value="TreeGrafter"/>
</dbReference>
<feature type="domain" description="Cadherin" evidence="21">
    <location>
        <begin position="78"/>
        <end position="167"/>
    </location>
</feature>
<dbReference type="PRINTS" id="PR00205">
    <property type="entry name" value="CADHERIN"/>
</dbReference>
<evidence type="ECO:0000256" key="17">
    <source>
        <dbReference type="PROSITE-ProRule" id="PRU00043"/>
    </source>
</evidence>
<keyword evidence="11 18" id="KW-0130">Cell adhesion</keyword>
<dbReference type="FunFam" id="2.60.40.60:FF:000022">
    <property type="entry name" value="Cadherin 2"/>
    <property type="match status" value="1"/>
</dbReference>